<dbReference type="RefSeq" id="WP_208566243.1">
    <property type="nucleotide sequence ID" value="NZ_JAGFWR010000002.1"/>
</dbReference>
<reference evidence="1 2" key="1">
    <citation type="submission" date="2021-03" db="EMBL/GenBank/DDBJ databases">
        <authorList>
            <person name="Lee D.-H."/>
        </authorList>
    </citation>
    <scope>NUCLEOTIDE SEQUENCE [LARGE SCALE GENOMIC DNA]</scope>
    <source>
        <strain evidence="1 2">MMS20-R2-23</strain>
    </source>
</reference>
<protein>
    <submittedName>
        <fullName evidence="1">Uncharacterized protein</fullName>
    </submittedName>
</protein>
<accession>A0ABS3V4R8</accession>
<evidence type="ECO:0000313" key="1">
    <source>
        <dbReference type="EMBL" id="MBO4160600.1"/>
    </source>
</evidence>
<proteinExistence type="predicted"/>
<comment type="caution">
    <text evidence="1">The sequence shown here is derived from an EMBL/GenBank/DDBJ whole genome shotgun (WGS) entry which is preliminary data.</text>
</comment>
<sequence length="103" mass="11539">MAGVEGFSLRGGIRVVPGVGGGFRAESGWPMARLRADPNSITLREIWAGTLMITADNLVAIRRWRSAGLEFEVSDCDELWIFWTRDVDRLIDRLAAFGWTAER</sequence>
<dbReference type="EMBL" id="JAGFWR010000002">
    <property type="protein sequence ID" value="MBO4160600.1"/>
    <property type="molecule type" value="Genomic_DNA"/>
</dbReference>
<name>A0ABS3V4R8_9ACTN</name>
<keyword evidence="2" id="KW-1185">Reference proteome</keyword>
<organism evidence="1 2">
    <name type="scientific">Micromonospora antibiotica</name>
    <dbReference type="NCBI Taxonomy" id="2807623"/>
    <lineage>
        <taxon>Bacteria</taxon>
        <taxon>Bacillati</taxon>
        <taxon>Actinomycetota</taxon>
        <taxon>Actinomycetes</taxon>
        <taxon>Micromonosporales</taxon>
        <taxon>Micromonosporaceae</taxon>
        <taxon>Micromonospora</taxon>
    </lineage>
</organism>
<gene>
    <name evidence="1" type="ORF">JQN83_07195</name>
</gene>
<evidence type="ECO:0000313" key="2">
    <source>
        <dbReference type="Proteomes" id="UP000671399"/>
    </source>
</evidence>
<dbReference type="Proteomes" id="UP000671399">
    <property type="component" value="Unassembled WGS sequence"/>
</dbReference>